<evidence type="ECO:0000313" key="1">
    <source>
        <dbReference type="EMBL" id="GIX90715.1"/>
    </source>
</evidence>
<name>A0AAV4P0L3_CAEEX</name>
<protein>
    <submittedName>
        <fullName evidence="1">Uncharacterized protein</fullName>
    </submittedName>
</protein>
<comment type="caution">
    <text evidence="1">The sequence shown here is derived from an EMBL/GenBank/DDBJ whole genome shotgun (WGS) entry which is preliminary data.</text>
</comment>
<dbReference type="AlphaFoldDB" id="A0AAV4P0L3"/>
<proteinExistence type="predicted"/>
<dbReference type="EMBL" id="BPLR01021524">
    <property type="protein sequence ID" value="GIX90715.1"/>
    <property type="molecule type" value="Genomic_DNA"/>
</dbReference>
<evidence type="ECO:0000313" key="2">
    <source>
        <dbReference type="Proteomes" id="UP001054945"/>
    </source>
</evidence>
<organism evidence="1 2">
    <name type="scientific">Caerostris extrusa</name>
    <name type="common">Bark spider</name>
    <name type="synonym">Caerostris bankana</name>
    <dbReference type="NCBI Taxonomy" id="172846"/>
    <lineage>
        <taxon>Eukaryota</taxon>
        <taxon>Metazoa</taxon>
        <taxon>Ecdysozoa</taxon>
        <taxon>Arthropoda</taxon>
        <taxon>Chelicerata</taxon>
        <taxon>Arachnida</taxon>
        <taxon>Araneae</taxon>
        <taxon>Araneomorphae</taxon>
        <taxon>Entelegynae</taxon>
        <taxon>Araneoidea</taxon>
        <taxon>Araneidae</taxon>
        <taxon>Caerostris</taxon>
    </lineage>
</organism>
<reference evidence="1 2" key="1">
    <citation type="submission" date="2021-06" db="EMBL/GenBank/DDBJ databases">
        <title>Caerostris extrusa draft genome.</title>
        <authorList>
            <person name="Kono N."/>
            <person name="Arakawa K."/>
        </authorList>
    </citation>
    <scope>NUCLEOTIDE SEQUENCE [LARGE SCALE GENOMIC DNA]</scope>
</reference>
<sequence>MIQTCAVNRYESVSSSTLTTRVTIEIDVVLTHDISIINGFLKSIIQTFAVSRYEFLRSSTLATKDPLIVLLLRQMLGRSSKDQSSKDP</sequence>
<gene>
    <name evidence="1" type="ORF">CEXT_615681</name>
</gene>
<keyword evidence="2" id="KW-1185">Reference proteome</keyword>
<dbReference type="Proteomes" id="UP001054945">
    <property type="component" value="Unassembled WGS sequence"/>
</dbReference>
<accession>A0AAV4P0L3</accession>